<protein>
    <submittedName>
        <fullName evidence="1">ABC-2 transporter permease</fullName>
    </submittedName>
</protein>
<dbReference type="OrthoDB" id="2216839at2"/>
<evidence type="ECO:0000313" key="1">
    <source>
        <dbReference type="EMBL" id="QNU66214.1"/>
    </source>
</evidence>
<sequence>MSNILRKEMRLSASVLSYFFIAFGFMFFIPGYPILCGVFFVTLGIFQSFQNAREANDIIFSALLPIAKKDVVKGKFLFSCFIELCSFAVMAAIVILRMTIFSESTVYRSNALMNANPFALGMALLIFGLFNFIFIGGFFKTAYKFGKSFLMYILVTFLAIGIGEALHHFPGLEMLNAFGFKNLILQLGLLGIGALCYVLITWLSYKRACEHFELIDL</sequence>
<reference evidence="1 2" key="1">
    <citation type="submission" date="2020-09" db="EMBL/GenBank/DDBJ databases">
        <title>Characterization and genome sequencing of Ruminiclostridium sp. nov. MA18.</title>
        <authorList>
            <person name="Rettenmaier R."/>
            <person name="Kowollik M.-L."/>
            <person name="Liebl W."/>
            <person name="Zverlov V."/>
        </authorList>
    </citation>
    <scope>NUCLEOTIDE SEQUENCE [LARGE SCALE GENOMIC DNA]</scope>
    <source>
        <strain evidence="1 2">MA18</strain>
    </source>
</reference>
<dbReference type="RefSeq" id="WP_137696958.1">
    <property type="nucleotide sequence ID" value="NZ_CP061336.1"/>
</dbReference>
<dbReference type="EMBL" id="CP061336">
    <property type="protein sequence ID" value="QNU66214.1"/>
    <property type="molecule type" value="Genomic_DNA"/>
</dbReference>
<dbReference type="Proteomes" id="UP000306409">
    <property type="component" value="Chromosome"/>
</dbReference>
<name>A0A4U7JHX5_9FIRM</name>
<dbReference type="InterPro" id="IPR025699">
    <property type="entry name" value="ABC2_memb-like"/>
</dbReference>
<dbReference type="KEGG" id="rher:EHE19_015210"/>
<accession>A0A4U7JHX5</accession>
<evidence type="ECO:0000313" key="2">
    <source>
        <dbReference type="Proteomes" id="UP000306409"/>
    </source>
</evidence>
<organism evidence="1 2">
    <name type="scientific">Ruminiclostridium herbifermentans</name>
    <dbReference type="NCBI Taxonomy" id="2488810"/>
    <lineage>
        <taxon>Bacteria</taxon>
        <taxon>Bacillati</taxon>
        <taxon>Bacillota</taxon>
        <taxon>Clostridia</taxon>
        <taxon>Eubacteriales</taxon>
        <taxon>Oscillospiraceae</taxon>
        <taxon>Ruminiclostridium</taxon>
    </lineage>
</organism>
<proteinExistence type="predicted"/>
<dbReference type="AlphaFoldDB" id="A0A4U7JHX5"/>
<dbReference type="Pfam" id="PF13346">
    <property type="entry name" value="ABC2_membrane_5"/>
    <property type="match status" value="1"/>
</dbReference>
<keyword evidence="2" id="KW-1185">Reference proteome</keyword>
<gene>
    <name evidence="1" type="ORF">EHE19_015210</name>
</gene>